<name>A0A4Y8ZRH1_9SPHN</name>
<proteinExistence type="predicted"/>
<accession>A0A4Y8ZRH1</accession>
<dbReference type="SUPFAM" id="SSF53098">
    <property type="entry name" value="Ribonuclease H-like"/>
    <property type="match status" value="1"/>
</dbReference>
<keyword evidence="3" id="KW-1185">Reference proteome</keyword>
<dbReference type="OrthoDB" id="5705783at2"/>
<dbReference type="GO" id="GO:0006259">
    <property type="term" value="P:DNA metabolic process"/>
    <property type="evidence" value="ECO:0007669"/>
    <property type="project" value="UniProtKB-ARBA"/>
</dbReference>
<dbReference type="RefSeq" id="WP_135089403.1">
    <property type="nucleotide sequence ID" value="NZ_SPDV01000042.1"/>
</dbReference>
<dbReference type="EMBL" id="SPDV01000042">
    <property type="protein sequence ID" value="TFI57006.1"/>
    <property type="molecule type" value="Genomic_DNA"/>
</dbReference>
<feature type="domain" description="Exonuclease" evidence="1">
    <location>
        <begin position="1"/>
        <end position="178"/>
    </location>
</feature>
<dbReference type="Proteomes" id="UP000298213">
    <property type="component" value="Unassembled WGS sequence"/>
</dbReference>
<evidence type="ECO:0000313" key="2">
    <source>
        <dbReference type="EMBL" id="TFI57006.1"/>
    </source>
</evidence>
<dbReference type="InterPro" id="IPR012337">
    <property type="entry name" value="RNaseH-like_sf"/>
</dbReference>
<dbReference type="InterPro" id="IPR036397">
    <property type="entry name" value="RNaseH_sf"/>
</dbReference>
<dbReference type="GO" id="GO:0003676">
    <property type="term" value="F:nucleic acid binding"/>
    <property type="evidence" value="ECO:0007669"/>
    <property type="project" value="InterPro"/>
</dbReference>
<comment type="caution">
    <text evidence="2">The sequence shown here is derived from an EMBL/GenBank/DDBJ whole genome shotgun (WGS) entry which is preliminary data.</text>
</comment>
<dbReference type="InterPro" id="IPR013520">
    <property type="entry name" value="Ribonucl_H"/>
</dbReference>
<evidence type="ECO:0000259" key="1">
    <source>
        <dbReference type="SMART" id="SM00479"/>
    </source>
</evidence>
<dbReference type="Gene3D" id="3.30.420.10">
    <property type="entry name" value="Ribonuclease H-like superfamily/Ribonuclease H"/>
    <property type="match status" value="1"/>
</dbReference>
<organism evidence="2 3">
    <name type="scientific">Sphingomonas parva</name>
    <dbReference type="NCBI Taxonomy" id="2555898"/>
    <lineage>
        <taxon>Bacteria</taxon>
        <taxon>Pseudomonadati</taxon>
        <taxon>Pseudomonadota</taxon>
        <taxon>Alphaproteobacteria</taxon>
        <taxon>Sphingomonadales</taxon>
        <taxon>Sphingomonadaceae</taxon>
        <taxon>Sphingomonas</taxon>
    </lineage>
</organism>
<dbReference type="AlphaFoldDB" id="A0A4Y8ZRH1"/>
<dbReference type="SMART" id="SM00479">
    <property type="entry name" value="EXOIII"/>
    <property type="match status" value="1"/>
</dbReference>
<dbReference type="GO" id="GO:0004527">
    <property type="term" value="F:exonuclease activity"/>
    <property type="evidence" value="ECO:0007669"/>
    <property type="project" value="UniProtKB-ARBA"/>
</dbReference>
<reference evidence="2 3" key="1">
    <citation type="submission" date="2019-03" db="EMBL/GenBank/DDBJ databases">
        <title>Genome sequence of Sphingomonas sp. 17J27-24.</title>
        <authorList>
            <person name="Kim M."/>
            <person name="Maeng S."/>
            <person name="Sathiyaraj S."/>
        </authorList>
    </citation>
    <scope>NUCLEOTIDE SEQUENCE [LARGE SCALE GENOMIC DNA]</scope>
    <source>
        <strain evidence="2 3">17J27-24</strain>
    </source>
</reference>
<protein>
    <submittedName>
        <fullName evidence="2">Transcriptional regulator</fullName>
    </submittedName>
</protein>
<evidence type="ECO:0000313" key="3">
    <source>
        <dbReference type="Proteomes" id="UP000298213"/>
    </source>
</evidence>
<sequence length="183" mass="20460">MHIFIDFEASSLGKTGYPIEVGWAAEDGTSENHLIRPAPQWTDWDAESERIHGISRATLEAQGEPHDQVARRVLEALSGHALFASAPSWDGKWLSALFRAAGIPRHALRLKDSEIAQHETAARILTGLLPPAERMVRVSAIVARARAEGERRPVRHRAVADAEEELRRWREVKRLAEEEAAEL</sequence>
<gene>
    <name evidence="2" type="ORF">E2493_17345</name>
</gene>